<dbReference type="AlphaFoldDB" id="A0AAD5DL13"/>
<evidence type="ECO:0000313" key="4">
    <source>
        <dbReference type="EMBL" id="KAI7838348.1"/>
    </source>
</evidence>
<evidence type="ECO:0000313" key="5">
    <source>
        <dbReference type="Proteomes" id="UP001205105"/>
    </source>
</evidence>
<evidence type="ECO:0000256" key="3">
    <source>
        <dbReference type="SAM" id="MobiDB-lite"/>
    </source>
</evidence>
<comment type="caution">
    <text evidence="4">The sequence shown here is derived from an EMBL/GenBank/DDBJ whole genome shotgun (WGS) entry which is preliminary data.</text>
</comment>
<sequence length="463" mass="48068">MACGCCEHRRSLLCPGCFAASCVGRRGDKYALKAQRDAAEQQLAALVADKAAHQRQRLALLSLSEELRSAQSKAAEVERQLAAVRQRLAGARRELSQREEQQAQANRQLSQLVNGQLGAASPYMAAFDQQVLMCQRLDAALREQRTRVVRRAMQILPLTLVPPIRPASPAPTRPSSSSSGRESSGGSRETGSSNASGGGRSSAKQRPPSPAGAAAAVSGAGGAAGPPQPPPDRAAAMVCSLLLPDSRARWAGLGASSQALGSALGYLALLLDLLSRLLQLPLPHSRCAFQGSTSRLWQPDSWWDMRASPPADALLLAWPKAAAEGHHEWGASLAAMGGGGAAAAAAARARAEQQLRSALHMLARAGSMAQSVLLFPDGSDDAAEEDWEHLPRPAYGMIPPPPSQPEDVEHWVAAHGLQAAPDGSSGNGGGAGPAALYGSSPMARLRALTRAALGTLPLGGGSA</sequence>
<dbReference type="GO" id="GO:0000149">
    <property type="term" value="F:SNARE binding"/>
    <property type="evidence" value="ECO:0007669"/>
    <property type="project" value="TreeGrafter"/>
</dbReference>
<dbReference type="Proteomes" id="UP001205105">
    <property type="component" value="Unassembled WGS sequence"/>
</dbReference>
<gene>
    <name evidence="4" type="ORF">COHA_007916</name>
</gene>
<dbReference type="PANTHER" id="PTHR15157">
    <property type="entry name" value="UV RADIATION RESISTANCE-ASSOCIATED GENE PROTEIN"/>
    <property type="match status" value="1"/>
</dbReference>
<dbReference type="GO" id="GO:0035493">
    <property type="term" value="P:SNARE complex assembly"/>
    <property type="evidence" value="ECO:0007669"/>
    <property type="project" value="TreeGrafter"/>
</dbReference>
<keyword evidence="5" id="KW-1185">Reference proteome</keyword>
<proteinExistence type="predicted"/>
<feature type="compositionally biased region" description="Pro residues" evidence="3">
    <location>
        <begin position="163"/>
        <end position="172"/>
    </location>
</feature>
<dbReference type="GO" id="GO:0005768">
    <property type="term" value="C:endosome"/>
    <property type="evidence" value="ECO:0007669"/>
    <property type="project" value="TreeGrafter"/>
</dbReference>
<protein>
    <submittedName>
        <fullName evidence="4">Uncharacterized protein</fullName>
    </submittedName>
</protein>
<organism evidence="4 5">
    <name type="scientific">Chlorella ohadii</name>
    <dbReference type="NCBI Taxonomy" id="2649997"/>
    <lineage>
        <taxon>Eukaryota</taxon>
        <taxon>Viridiplantae</taxon>
        <taxon>Chlorophyta</taxon>
        <taxon>core chlorophytes</taxon>
        <taxon>Trebouxiophyceae</taxon>
        <taxon>Chlorellales</taxon>
        <taxon>Chlorellaceae</taxon>
        <taxon>Chlorella clade</taxon>
        <taxon>Chlorella</taxon>
    </lineage>
</organism>
<feature type="compositionally biased region" description="Low complexity" evidence="3">
    <location>
        <begin position="173"/>
        <end position="195"/>
    </location>
</feature>
<dbReference type="EMBL" id="JADXDR010000129">
    <property type="protein sequence ID" value="KAI7838348.1"/>
    <property type="molecule type" value="Genomic_DNA"/>
</dbReference>
<dbReference type="GO" id="GO:0000323">
    <property type="term" value="C:lytic vacuole"/>
    <property type="evidence" value="ECO:0007669"/>
    <property type="project" value="TreeGrafter"/>
</dbReference>
<reference evidence="4" key="1">
    <citation type="submission" date="2020-11" db="EMBL/GenBank/DDBJ databases">
        <title>Chlorella ohadii genome sequencing and assembly.</title>
        <authorList>
            <person name="Murik O."/>
            <person name="Treves H."/>
            <person name="Kedem I."/>
            <person name="Shotland Y."/>
            <person name="Kaplan A."/>
        </authorList>
    </citation>
    <scope>NUCLEOTIDE SEQUENCE</scope>
    <source>
        <strain evidence="4">1</strain>
    </source>
</reference>
<evidence type="ECO:0000256" key="2">
    <source>
        <dbReference type="SAM" id="Coils"/>
    </source>
</evidence>
<keyword evidence="1 2" id="KW-0175">Coiled coil</keyword>
<feature type="coiled-coil region" evidence="2">
    <location>
        <begin position="36"/>
        <end position="108"/>
    </location>
</feature>
<dbReference type="PANTHER" id="PTHR15157:SF5">
    <property type="entry name" value="UV RADIATION RESISTANCE-ASSOCIATED GENE PROTEIN"/>
    <property type="match status" value="1"/>
</dbReference>
<evidence type="ECO:0000256" key="1">
    <source>
        <dbReference type="ARBA" id="ARBA00023054"/>
    </source>
</evidence>
<name>A0AAD5DL13_9CHLO</name>
<accession>A0AAD5DL13</accession>
<feature type="region of interest" description="Disordered" evidence="3">
    <location>
        <begin position="162"/>
        <end position="232"/>
    </location>
</feature>